<dbReference type="Pfam" id="PF00528">
    <property type="entry name" value="BPD_transp_1"/>
    <property type="match status" value="1"/>
</dbReference>
<keyword evidence="5 7" id="KW-1133">Transmembrane helix</keyword>
<feature type="transmembrane region" description="Helical" evidence="7">
    <location>
        <begin position="177"/>
        <end position="202"/>
    </location>
</feature>
<comment type="similarity">
    <text evidence="7">Belongs to the binding-protein-dependent transport system permease family.</text>
</comment>
<dbReference type="Gene3D" id="1.10.3720.10">
    <property type="entry name" value="MetI-like"/>
    <property type="match status" value="1"/>
</dbReference>
<dbReference type="InterPro" id="IPR045621">
    <property type="entry name" value="BPD_transp_1_N"/>
</dbReference>
<evidence type="ECO:0000256" key="2">
    <source>
        <dbReference type="ARBA" id="ARBA00022448"/>
    </source>
</evidence>
<keyword evidence="3" id="KW-1003">Cell membrane</keyword>
<keyword evidence="2 7" id="KW-0813">Transport</keyword>
<evidence type="ECO:0000256" key="3">
    <source>
        <dbReference type="ARBA" id="ARBA00022475"/>
    </source>
</evidence>
<dbReference type="Proteomes" id="UP000282323">
    <property type="component" value="Unassembled WGS sequence"/>
</dbReference>
<dbReference type="PANTHER" id="PTHR43163:SF6">
    <property type="entry name" value="DIPEPTIDE TRANSPORT SYSTEM PERMEASE PROTEIN DPPB-RELATED"/>
    <property type="match status" value="1"/>
</dbReference>
<comment type="subcellular location">
    <subcellularLocation>
        <location evidence="1 7">Cell membrane</location>
        <topology evidence="1 7">Multi-pass membrane protein</topology>
    </subcellularLocation>
</comment>
<dbReference type="InterPro" id="IPR035906">
    <property type="entry name" value="MetI-like_sf"/>
</dbReference>
<dbReference type="OrthoDB" id="44105at2157"/>
<feature type="transmembrane region" description="Helical" evidence="7">
    <location>
        <begin position="283"/>
        <end position="309"/>
    </location>
</feature>
<dbReference type="GO" id="GO:0055085">
    <property type="term" value="P:transmembrane transport"/>
    <property type="evidence" value="ECO:0007669"/>
    <property type="project" value="InterPro"/>
</dbReference>
<feature type="transmembrane region" description="Helical" evidence="7">
    <location>
        <begin position="238"/>
        <end position="263"/>
    </location>
</feature>
<keyword evidence="6 7" id="KW-0472">Membrane</keyword>
<dbReference type="CDD" id="cd06261">
    <property type="entry name" value="TM_PBP2"/>
    <property type="match status" value="1"/>
</dbReference>
<organism evidence="9 10">
    <name type="scientific">Natrarchaeobius chitinivorans</name>
    <dbReference type="NCBI Taxonomy" id="1679083"/>
    <lineage>
        <taxon>Archaea</taxon>
        <taxon>Methanobacteriati</taxon>
        <taxon>Methanobacteriota</taxon>
        <taxon>Stenosarchaea group</taxon>
        <taxon>Halobacteria</taxon>
        <taxon>Halobacteriales</taxon>
        <taxon>Natrialbaceae</taxon>
        <taxon>Natrarchaeobius</taxon>
    </lineage>
</organism>
<reference evidence="9 10" key="1">
    <citation type="submission" date="2018-10" db="EMBL/GenBank/DDBJ databases">
        <title>Natrarchaeobius chitinivorans gen. nov., sp. nov., and Natrarchaeobius haloalkaliphilus sp. nov., alkaliphilic, chitin-utilizing haloarchaea from hypersaline alkaline lakes.</title>
        <authorList>
            <person name="Sorokin D.Y."/>
            <person name="Elcheninov A.G."/>
            <person name="Kostrikina N.A."/>
            <person name="Bale N.J."/>
            <person name="Sinninghe Damste J.S."/>
            <person name="Khijniak T.V."/>
            <person name="Kublanov I.V."/>
            <person name="Toshchakov S.V."/>
        </authorList>
    </citation>
    <scope>NUCLEOTIDE SEQUENCE [LARGE SCALE GENOMIC DNA]</scope>
    <source>
        <strain evidence="9 10">AArcht4T</strain>
    </source>
</reference>
<sequence>MGWITYSVRRLLISVFVLFVASILIFSIVRLIPGDPARVFLGPTADQEAVDTLRVQLDLHLPIYEQYLNWIAGVLTGNWGNSLINDIPVFDLVLIRFPRSIQLAIFSLIIGVIISLPLGLLAALQPNSGRDYAALFFSQFGMSVPSFWLGIILMLVFGRYLGVLPASGYVSPMEDPVAAVSHMIMPAFALGTINAAVLTRFLRSEILEQRGKEYVLTARAFGHYKGTILRKYVLKNALIPYMTNLGIQFGWVLGGVVIIEVVFSYPGLGRLVLDGLLNRDYPVIQMGLLVLISTYVLVNLVVDLTYSVLNPKIRY</sequence>
<dbReference type="EMBL" id="REGA01000010">
    <property type="protein sequence ID" value="RQG94193.1"/>
    <property type="molecule type" value="Genomic_DNA"/>
</dbReference>
<dbReference type="RefSeq" id="WP_124195950.1">
    <property type="nucleotide sequence ID" value="NZ_REGA01000010.1"/>
</dbReference>
<evidence type="ECO:0000256" key="7">
    <source>
        <dbReference type="RuleBase" id="RU363032"/>
    </source>
</evidence>
<protein>
    <submittedName>
        <fullName evidence="9">ABC transporter permease</fullName>
    </submittedName>
</protein>
<feature type="transmembrane region" description="Helical" evidence="7">
    <location>
        <begin position="12"/>
        <end position="32"/>
    </location>
</feature>
<dbReference type="PROSITE" id="PS50928">
    <property type="entry name" value="ABC_TM1"/>
    <property type="match status" value="1"/>
</dbReference>
<keyword evidence="4 7" id="KW-0812">Transmembrane</keyword>
<feature type="domain" description="ABC transmembrane type-1" evidence="8">
    <location>
        <begin position="97"/>
        <end position="302"/>
    </location>
</feature>
<evidence type="ECO:0000313" key="9">
    <source>
        <dbReference type="EMBL" id="RQG94193.1"/>
    </source>
</evidence>
<dbReference type="InterPro" id="IPR000515">
    <property type="entry name" value="MetI-like"/>
</dbReference>
<comment type="caution">
    <text evidence="9">The sequence shown here is derived from an EMBL/GenBank/DDBJ whole genome shotgun (WGS) entry which is preliminary data.</text>
</comment>
<gene>
    <name evidence="9" type="ORF">EA473_12510</name>
</gene>
<evidence type="ECO:0000256" key="1">
    <source>
        <dbReference type="ARBA" id="ARBA00004651"/>
    </source>
</evidence>
<name>A0A3N6LV32_NATCH</name>
<evidence type="ECO:0000256" key="4">
    <source>
        <dbReference type="ARBA" id="ARBA00022692"/>
    </source>
</evidence>
<dbReference type="PANTHER" id="PTHR43163">
    <property type="entry name" value="DIPEPTIDE TRANSPORT SYSTEM PERMEASE PROTEIN DPPB-RELATED"/>
    <property type="match status" value="1"/>
</dbReference>
<keyword evidence="10" id="KW-1185">Reference proteome</keyword>
<dbReference type="AlphaFoldDB" id="A0A3N6LV32"/>
<dbReference type="Pfam" id="PF19300">
    <property type="entry name" value="BPD_transp_1_N"/>
    <property type="match status" value="1"/>
</dbReference>
<feature type="transmembrane region" description="Helical" evidence="7">
    <location>
        <begin position="136"/>
        <end position="157"/>
    </location>
</feature>
<feature type="transmembrane region" description="Helical" evidence="7">
    <location>
        <begin position="101"/>
        <end position="124"/>
    </location>
</feature>
<evidence type="ECO:0000256" key="5">
    <source>
        <dbReference type="ARBA" id="ARBA00022989"/>
    </source>
</evidence>
<proteinExistence type="inferred from homology"/>
<evidence type="ECO:0000259" key="8">
    <source>
        <dbReference type="PROSITE" id="PS50928"/>
    </source>
</evidence>
<evidence type="ECO:0000313" key="10">
    <source>
        <dbReference type="Proteomes" id="UP000282323"/>
    </source>
</evidence>
<evidence type="ECO:0000256" key="6">
    <source>
        <dbReference type="ARBA" id="ARBA00023136"/>
    </source>
</evidence>
<dbReference type="SUPFAM" id="SSF161098">
    <property type="entry name" value="MetI-like"/>
    <property type="match status" value="1"/>
</dbReference>
<accession>A0A3N6LV32</accession>
<dbReference type="GO" id="GO:0005886">
    <property type="term" value="C:plasma membrane"/>
    <property type="evidence" value="ECO:0007669"/>
    <property type="project" value="UniProtKB-SubCell"/>
</dbReference>